<gene>
    <name evidence="2" type="ORF">BpHYR1_050014</name>
</gene>
<dbReference type="PANTHER" id="PTHR15092:SF37">
    <property type="entry name" value="TARGET OF EGR1 PROTEIN 1"/>
    <property type="match status" value="1"/>
</dbReference>
<dbReference type="GO" id="GO:0015030">
    <property type="term" value="C:Cajal body"/>
    <property type="evidence" value="ECO:0007669"/>
    <property type="project" value="TreeGrafter"/>
</dbReference>
<dbReference type="Gene3D" id="3.30.420.10">
    <property type="entry name" value="Ribonuclease H-like superfamily/Ribonuclease H"/>
    <property type="match status" value="1"/>
</dbReference>
<evidence type="ECO:0000256" key="1">
    <source>
        <dbReference type="ARBA" id="ARBA00008372"/>
    </source>
</evidence>
<keyword evidence="3" id="KW-1185">Reference proteome</keyword>
<evidence type="ECO:0000313" key="2">
    <source>
        <dbReference type="EMBL" id="RNA29518.1"/>
    </source>
</evidence>
<dbReference type="Pfam" id="PF04857">
    <property type="entry name" value="CAF1"/>
    <property type="match status" value="2"/>
</dbReference>
<dbReference type="STRING" id="10195.A0A3M7S1J6"/>
<dbReference type="GO" id="GO:0017069">
    <property type="term" value="F:snRNA binding"/>
    <property type="evidence" value="ECO:0007669"/>
    <property type="project" value="TreeGrafter"/>
</dbReference>
<dbReference type="EMBL" id="REGN01002205">
    <property type="protein sequence ID" value="RNA29518.1"/>
    <property type="molecule type" value="Genomic_DNA"/>
</dbReference>
<dbReference type="InterPro" id="IPR051181">
    <property type="entry name" value="CAF1_poly(A)_ribonucleases"/>
</dbReference>
<protein>
    <submittedName>
        <fullName evidence="2">Target of EGR1 1</fullName>
    </submittedName>
</protein>
<sequence length="234" mass="27528">MNESSTRNVDVEQIPLIELNSDNIHQEWDNLTNSLKDCTFISLDLEMSGLGKREELNDQSIDERYKNIRKAASSYSIFSFGISCFKICSFESDNRVIVKNKSFDLALLCSDHFMVDPESIQFLIFNKHDIALNFTKGIKYYRGNDRYQDQNYRQYPRELFSLISNAKKPIVLHNGLIDLIFMYQNFYANAPENLMKFLADLSELFQSGIYDTKFISEFYGRYNSTYLEYLYYKS</sequence>
<name>A0A3M7S1J6_BRAPC</name>
<dbReference type="InterPro" id="IPR006941">
    <property type="entry name" value="RNase_CAF1"/>
</dbReference>
<dbReference type="OrthoDB" id="414075at2759"/>
<dbReference type="AlphaFoldDB" id="A0A3M7S1J6"/>
<comment type="caution">
    <text evidence="2">The sequence shown here is derived from an EMBL/GenBank/DDBJ whole genome shotgun (WGS) entry which is preliminary data.</text>
</comment>
<proteinExistence type="inferred from homology"/>
<evidence type="ECO:0000313" key="3">
    <source>
        <dbReference type="Proteomes" id="UP000276133"/>
    </source>
</evidence>
<dbReference type="GO" id="GO:0034472">
    <property type="term" value="P:snRNA 3'-end processing"/>
    <property type="evidence" value="ECO:0007669"/>
    <property type="project" value="TreeGrafter"/>
</dbReference>
<dbReference type="GO" id="GO:0000175">
    <property type="term" value="F:3'-5'-RNA exonuclease activity"/>
    <property type="evidence" value="ECO:0007669"/>
    <property type="project" value="TreeGrafter"/>
</dbReference>
<dbReference type="Proteomes" id="UP000276133">
    <property type="component" value="Unassembled WGS sequence"/>
</dbReference>
<dbReference type="InterPro" id="IPR036397">
    <property type="entry name" value="RNaseH_sf"/>
</dbReference>
<reference evidence="2 3" key="1">
    <citation type="journal article" date="2018" name="Sci. Rep.">
        <title>Genomic signatures of local adaptation to the degree of environmental predictability in rotifers.</title>
        <authorList>
            <person name="Franch-Gras L."/>
            <person name="Hahn C."/>
            <person name="Garcia-Roger E.M."/>
            <person name="Carmona M.J."/>
            <person name="Serra M."/>
            <person name="Gomez A."/>
        </authorList>
    </citation>
    <scope>NUCLEOTIDE SEQUENCE [LARGE SCALE GENOMIC DNA]</scope>
    <source>
        <strain evidence="2">HYR1</strain>
    </source>
</reference>
<organism evidence="2 3">
    <name type="scientific">Brachionus plicatilis</name>
    <name type="common">Marine rotifer</name>
    <name type="synonym">Brachionus muelleri</name>
    <dbReference type="NCBI Taxonomy" id="10195"/>
    <lineage>
        <taxon>Eukaryota</taxon>
        <taxon>Metazoa</taxon>
        <taxon>Spiralia</taxon>
        <taxon>Gnathifera</taxon>
        <taxon>Rotifera</taxon>
        <taxon>Eurotatoria</taxon>
        <taxon>Monogononta</taxon>
        <taxon>Pseudotrocha</taxon>
        <taxon>Ploima</taxon>
        <taxon>Brachionidae</taxon>
        <taxon>Brachionus</taxon>
    </lineage>
</organism>
<dbReference type="InterPro" id="IPR012337">
    <property type="entry name" value="RNaseH-like_sf"/>
</dbReference>
<dbReference type="SUPFAM" id="SSF53098">
    <property type="entry name" value="Ribonuclease H-like"/>
    <property type="match status" value="1"/>
</dbReference>
<comment type="similarity">
    <text evidence="1">Belongs to the CAF1 family.</text>
</comment>
<accession>A0A3M7S1J6</accession>
<dbReference type="PANTHER" id="PTHR15092">
    <property type="entry name" value="POLY A -SPECIFIC RIBONUCLEASE/TARGET OF EGR1, MEMBER 1"/>
    <property type="match status" value="1"/>
</dbReference>